<feature type="domain" description="Ig-like" evidence="5">
    <location>
        <begin position="11"/>
        <end position="138"/>
    </location>
</feature>
<sequence>QSQRFSSVRKPALNMIKWIRLHSVLTLTILSAVTGIATLRVGQYPDKQNKTRGANVTFFCTFPFAQDTSRVRVNWWKEGERSFLQERSDSRYQFEIRNKASASFLLLDVDVPDSGVYYCRVNKADKVGNGTGTRLLVTAPPYSPHIVPTLFGKGSALFLRLACNAGSFHSQELSIRWSVNGTEFGKGTRTDIQPGPGKLFQHSSYLEQSQPVQNGTVYTCRVSSPNNRMQTHYTYIASAGEQNLGAVPWWIYICIGSGAFLLLLLIITSILCKFCVCRGKRRKTEKRCVQEKQHMHQAANHKMAYTAEDFNKLAQNTKYQQMEKRKACPHPPPRNQQRDDKVIYATPPLKQYQGRKMGRSVQ</sequence>
<gene>
    <name evidence="6" type="ORF">scyTo_0020435</name>
</gene>
<evidence type="ECO:0000313" key="6">
    <source>
        <dbReference type="EMBL" id="GCB76075.1"/>
    </source>
</evidence>
<accession>A0A401PSH9</accession>
<dbReference type="OMA" id="IVICACK"/>
<dbReference type="Gene3D" id="2.60.40.10">
    <property type="entry name" value="Immunoglobulins"/>
    <property type="match status" value="2"/>
</dbReference>
<dbReference type="InterPro" id="IPR003597">
    <property type="entry name" value="Ig_C1-set"/>
</dbReference>
<evidence type="ECO:0000259" key="5">
    <source>
        <dbReference type="PROSITE" id="PS50835"/>
    </source>
</evidence>
<keyword evidence="4" id="KW-0472">Membrane</keyword>
<dbReference type="STRING" id="75743.A0A401PSH9"/>
<evidence type="ECO:0000256" key="2">
    <source>
        <dbReference type="ARBA" id="ARBA00023180"/>
    </source>
</evidence>
<dbReference type="SUPFAM" id="SSF48726">
    <property type="entry name" value="Immunoglobulin"/>
    <property type="match status" value="2"/>
</dbReference>
<feature type="domain" description="Ig-like" evidence="5">
    <location>
        <begin position="144"/>
        <end position="237"/>
    </location>
</feature>
<organism evidence="6 7">
    <name type="scientific">Scyliorhinus torazame</name>
    <name type="common">Cloudy catshark</name>
    <name type="synonym">Catulus torazame</name>
    <dbReference type="NCBI Taxonomy" id="75743"/>
    <lineage>
        <taxon>Eukaryota</taxon>
        <taxon>Metazoa</taxon>
        <taxon>Chordata</taxon>
        <taxon>Craniata</taxon>
        <taxon>Vertebrata</taxon>
        <taxon>Chondrichthyes</taxon>
        <taxon>Elasmobranchii</taxon>
        <taxon>Galeomorphii</taxon>
        <taxon>Galeoidea</taxon>
        <taxon>Carcharhiniformes</taxon>
        <taxon>Scyliorhinidae</taxon>
        <taxon>Scyliorhinus</taxon>
    </lineage>
</organism>
<dbReference type="AlphaFoldDB" id="A0A401PSH9"/>
<keyword evidence="2" id="KW-0325">Glycoprotein</keyword>
<dbReference type="Pfam" id="PF07654">
    <property type="entry name" value="C1-set"/>
    <property type="match status" value="1"/>
</dbReference>
<dbReference type="PANTHER" id="PTHR19971">
    <property type="entry name" value="SIGNAL-REGULATORY PROTEIN BETA"/>
    <property type="match status" value="1"/>
</dbReference>
<feature type="region of interest" description="Disordered" evidence="3">
    <location>
        <begin position="321"/>
        <end position="362"/>
    </location>
</feature>
<dbReference type="EMBL" id="BFAA01016491">
    <property type="protein sequence ID" value="GCB76075.1"/>
    <property type="molecule type" value="Genomic_DNA"/>
</dbReference>
<name>A0A401PSH9_SCYTO</name>
<dbReference type="SMART" id="SM00409">
    <property type="entry name" value="IG"/>
    <property type="match status" value="1"/>
</dbReference>
<dbReference type="PROSITE" id="PS50835">
    <property type="entry name" value="IG_LIKE"/>
    <property type="match status" value="2"/>
</dbReference>
<comment type="caution">
    <text evidence="6">The sequence shown here is derived from an EMBL/GenBank/DDBJ whole genome shotgun (WGS) entry which is preliminary data.</text>
</comment>
<keyword evidence="4" id="KW-0812">Transmembrane</keyword>
<evidence type="ECO:0000256" key="3">
    <source>
        <dbReference type="SAM" id="MobiDB-lite"/>
    </source>
</evidence>
<feature type="non-terminal residue" evidence="6">
    <location>
        <position position="1"/>
    </location>
</feature>
<dbReference type="Proteomes" id="UP000288216">
    <property type="component" value="Unassembled WGS sequence"/>
</dbReference>
<feature type="transmembrane region" description="Helical" evidence="4">
    <location>
        <begin position="249"/>
        <end position="276"/>
    </location>
</feature>
<keyword evidence="7" id="KW-1185">Reference proteome</keyword>
<feature type="transmembrane region" description="Helical" evidence="4">
    <location>
        <begin position="21"/>
        <end position="42"/>
    </location>
</feature>
<dbReference type="OrthoDB" id="9932608at2759"/>
<dbReference type="InterPro" id="IPR003599">
    <property type="entry name" value="Ig_sub"/>
</dbReference>
<dbReference type="Pfam" id="PF07686">
    <property type="entry name" value="V-set"/>
    <property type="match status" value="1"/>
</dbReference>
<dbReference type="InterPro" id="IPR007110">
    <property type="entry name" value="Ig-like_dom"/>
</dbReference>
<evidence type="ECO:0000313" key="7">
    <source>
        <dbReference type="Proteomes" id="UP000288216"/>
    </source>
</evidence>
<evidence type="ECO:0000256" key="1">
    <source>
        <dbReference type="ARBA" id="ARBA00023157"/>
    </source>
</evidence>
<dbReference type="InterPro" id="IPR051755">
    <property type="entry name" value="Ig-like_CS_Receptor"/>
</dbReference>
<dbReference type="InterPro" id="IPR013783">
    <property type="entry name" value="Ig-like_fold"/>
</dbReference>
<keyword evidence="1" id="KW-1015">Disulfide bond</keyword>
<proteinExistence type="predicted"/>
<keyword evidence="4" id="KW-1133">Transmembrane helix</keyword>
<protein>
    <recommendedName>
        <fullName evidence="5">Ig-like domain-containing protein</fullName>
    </recommendedName>
</protein>
<dbReference type="InterPro" id="IPR036179">
    <property type="entry name" value="Ig-like_dom_sf"/>
</dbReference>
<reference evidence="6 7" key="1">
    <citation type="journal article" date="2018" name="Nat. Ecol. Evol.">
        <title>Shark genomes provide insights into elasmobranch evolution and the origin of vertebrates.</title>
        <authorList>
            <person name="Hara Y"/>
            <person name="Yamaguchi K"/>
            <person name="Onimaru K"/>
            <person name="Kadota M"/>
            <person name="Koyanagi M"/>
            <person name="Keeley SD"/>
            <person name="Tatsumi K"/>
            <person name="Tanaka K"/>
            <person name="Motone F"/>
            <person name="Kageyama Y"/>
            <person name="Nozu R"/>
            <person name="Adachi N"/>
            <person name="Nishimura O"/>
            <person name="Nakagawa R"/>
            <person name="Tanegashima C"/>
            <person name="Kiyatake I"/>
            <person name="Matsumoto R"/>
            <person name="Murakumo K"/>
            <person name="Nishida K"/>
            <person name="Terakita A"/>
            <person name="Kuratani S"/>
            <person name="Sato K"/>
            <person name="Hyodo S Kuraku.S."/>
        </authorList>
    </citation>
    <scope>NUCLEOTIDE SEQUENCE [LARGE SCALE GENOMIC DNA]</scope>
</reference>
<evidence type="ECO:0000256" key="4">
    <source>
        <dbReference type="SAM" id="Phobius"/>
    </source>
</evidence>
<dbReference type="InterPro" id="IPR013106">
    <property type="entry name" value="Ig_V-set"/>
</dbReference>